<gene>
    <name evidence="7" type="primary">gyaR</name>
    <name evidence="7" type="ORF">TTHT_2242</name>
</gene>
<dbReference type="KEGG" id="thyd:TTHT_2242"/>
<dbReference type="SUPFAM" id="SSF51735">
    <property type="entry name" value="NAD(P)-binding Rossmann-fold domains"/>
    <property type="match status" value="1"/>
</dbReference>
<dbReference type="CDD" id="cd05301">
    <property type="entry name" value="GDH"/>
    <property type="match status" value="1"/>
</dbReference>
<evidence type="ECO:0000259" key="6">
    <source>
        <dbReference type="Pfam" id="PF02826"/>
    </source>
</evidence>
<dbReference type="GO" id="GO:0030267">
    <property type="term" value="F:glyoxylate reductase (NADPH) activity"/>
    <property type="evidence" value="ECO:0007669"/>
    <property type="project" value="TreeGrafter"/>
</dbReference>
<dbReference type="GO" id="GO:0051287">
    <property type="term" value="F:NAD binding"/>
    <property type="evidence" value="ECO:0007669"/>
    <property type="project" value="InterPro"/>
</dbReference>
<dbReference type="InterPro" id="IPR050223">
    <property type="entry name" value="D-isomer_2-hydroxyacid_DH"/>
</dbReference>
<proteinExistence type="inferred from homology"/>
<feature type="domain" description="D-isomer specific 2-hydroxyacid dehydrogenase NAD-binding" evidence="6">
    <location>
        <begin position="108"/>
        <end position="280"/>
    </location>
</feature>
<dbReference type="RefSeq" id="WP_201327979.1">
    <property type="nucleotide sequence ID" value="NZ_AP017470.1"/>
</dbReference>
<dbReference type="FunFam" id="3.40.50.720:FF:000203">
    <property type="entry name" value="D-3-phosphoglycerate dehydrogenase (SerA)"/>
    <property type="match status" value="1"/>
</dbReference>
<keyword evidence="3" id="KW-0520">NAD</keyword>
<evidence type="ECO:0000259" key="5">
    <source>
        <dbReference type="Pfam" id="PF00389"/>
    </source>
</evidence>
<keyword evidence="8" id="KW-1185">Reference proteome</keyword>
<comment type="similarity">
    <text evidence="1 4">Belongs to the D-isomer specific 2-hydroxyacid dehydrogenase family.</text>
</comment>
<evidence type="ECO:0000256" key="1">
    <source>
        <dbReference type="ARBA" id="ARBA00005854"/>
    </source>
</evidence>
<dbReference type="InterPro" id="IPR036291">
    <property type="entry name" value="NAD(P)-bd_dom_sf"/>
</dbReference>
<dbReference type="EMBL" id="AP017470">
    <property type="protein sequence ID" value="BBB33665.1"/>
    <property type="molecule type" value="Genomic_DNA"/>
</dbReference>
<sequence length="314" mass="35292">MKVFVTKKIPEIGINYLKERGFEVNVREEEGIIPDNQLIEALKKYDGIISMLSDNLSKEVLKHAEKTRVISNYAVGYNNIDVEYAREKGIIVTNTPDVLTYATAELAFGLMLSASRRIVEGDRFTREGKFKGWEPLLFLGKTLDNATVGIVGMGRIGQKFAEMLSGFNVKIIYYSKTKKDLPYKFVDFETLLKESDLISLHLPLTKESKHMFTENEFEKMKDGVVFINTARGAIVKESDLIKALKKGKIAFAGLDVYEFEPEISDELKKMQNVVILPHIGSATEKARNDMSMLVAKNIEAVLRGGKAITPVNQV</sequence>
<organism evidence="7 8">
    <name type="scientific">Thermotomaculum hydrothermale</name>
    <dbReference type="NCBI Taxonomy" id="981385"/>
    <lineage>
        <taxon>Bacteria</taxon>
        <taxon>Pseudomonadati</taxon>
        <taxon>Acidobacteriota</taxon>
        <taxon>Holophagae</taxon>
        <taxon>Thermotomaculales</taxon>
        <taxon>Thermotomaculaceae</taxon>
        <taxon>Thermotomaculum</taxon>
    </lineage>
</organism>
<dbReference type="Pfam" id="PF00389">
    <property type="entry name" value="2-Hacid_dh"/>
    <property type="match status" value="1"/>
</dbReference>
<dbReference type="InterPro" id="IPR006140">
    <property type="entry name" value="D-isomer_DH_NAD-bd"/>
</dbReference>
<keyword evidence="2 4" id="KW-0560">Oxidoreductase</keyword>
<dbReference type="Proteomes" id="UP000595564">
    <property type="component" value="Chromosome"/>
</dbReference>
<dbReference type="GO" id="GO:0005829">
    <property type="term" value="C:cytosol"/>
    <property type="evidence" value="ECO:0007669"/>
    <property type="project" value="TreeGrafter"/>
</dbReference>
<evidence type="ECO:0000313" key="7">
    <source>
        <dbReference type="EMBL" id="BBB33665.1"/>
    </source>
</evidence>
<dbReference type="GO" id="GO:0047964">
    <property type="term" value="F:glyoxylate reductase (NADH) activity"/>
    <property type="evidence" value="ECO:0007669"/>
    <property type="project" value="UniProtKB-EC"/>
</dbReference>
<dbReference type="InterPro" id="IPR029752">
    <property type="entry name" value="D-isomer_DH_CS1"/>
</dbReference>
<dbReference type="AlphaFoldDB" id="A0A7R6PZ86"/>
<evidence type="ECO:0000256" key="3">
    <source>
        <dbReference type="ARBA" id="ARBA00023027"/>
    </source>
</evidence>
<dbReference type="InterPro" id="IPR006139">
    <property type="entry name" value="D-isomer_2_OHA_DH_cat_dom"/>
</dbReference>
<protein>
    <submittedName>
        <fullName evidence="7">Glyoxylate reductase</fullName>
        <ecNumber evidence="7">1.1.1.26</ecNumber>
    </submittedName>
</protein>
<evidence type="ECO:0000256" key="2">
    <source>
        <dbReference type="ARBA" id="ARBA00023002"/>
    </source>
</evidence>
<evidence type="ECO:0000313" key="8">
    <source>
        <dbReference type="Proteomes" id="UP000595564"/>
    </source>
</evidence>
<dbReference type="PROSITE" id="PS00065">
    <property type="entry name" value="D_2_HYDROXYACID_DH_1"/>
    <property type="match status" value="1"/>
</dbReference>
<dbReference type="Gene3D" id="3.40.50.720">
    <property type="entry name" value="NAD(P)-binding Rossmann-like Domain"/>
    <property type="match status" value="2"/>
</dbReference>
<dbReference type="GO" id="GO:0016618">
    <property type="term" value="F:hydroxypyruvate reductase [NAD(P)H] activity"/>
    <property type="evidence" value="ECO:0007669"/>
    <property type="project" value="TreeGrafter"/>
</dbReference>
<dbReference type="PANTHER" id="PTHR10996">
    <property type="entry name" value="2-HYDROXYACID DEHYDROGENASE-RELATED"/>
    <property type="match status" value="1"/>
</dbReference>
<name>A0A7R6PZ86_9BACT</name>
<dbReference type="Pfam" id="PF02826">
    <property type="entry name" value="2-Hacid_dh_C"/>
    <property type="match status" value="1"/>
</dbReference>
<dbReference type="EC" id="1.1.1.26" evidence="7"/>
<dbReference type="PANTHER" id="PTHR10996:SF283">
    <property type="entry name" value="GLYOXYLATE_HYDROXYPYRUVATE REDUCTASE B"/>
    <property type="match status" value="1"/>
</dbReference>
<feature type="domain" description="D-isomer specific 2-hydroxyacid dehydrogenase catalytic" evidence="5">
    <location>
        <begin position="3"/>
        <end position="312"/>
    </location>
</feature>
<evidence type="ECO:0000256" key="4">
    <source>
        <dbReference type="RuleBase" id="RU003719"/>
    </source>
</evidence>
<reference evidence="7 8" key="1">
    <citation type="journal article" date="2012" name="Extremophiles">
        <title>Thermotomaculum hydrothermale gen. nov., sp. nov., a novel heterotrophic thermophile within the phylum Acidobacteria from a deep-sea hydrothermal vent chimney in the Southern Okinawa Trough.</title>
        <authorList>
            <person name="Izumi H."/>
            <person name="Nunoura T."/>
            <person name="Miyazaki M."/>
            <person name="Mino S."/>
            <person name="Toki T."/>
            <person name="Takai K."/>
            <person name="Sako Y."/>
            <person name="Sawabe T."/>
            <person name="Nakagawa S."/>
        </authorList>
    </citation>
    <scope>NUCLEOTIDE SEQUENCE [LARGE SCALE GENOMIC DNA]</scope>
    <source>
        <strain evidence="7 8">AC55</strain>
    </source>
</reference>
<dbReference type="SUPFAM" id="SSF52283">
    <property type="entry name" value="Formate/glycerate dehydrogenase catalytic domain-like"/>
    <property type="match status" value="1"/>
</dbReference>
<accession>A0A7R6PZ86</accession>